<organism evidence="9 10">
    <name type="scientific">Candidatus Nealsonbacteria bacterium RIFCSPHIGHO2_01_FULL_43_31</name>
    <dbReference type="NCBI Taxonomy" id="1801665"/>
    <lineage>
        <taxon>Bacteria</taxon>
        <taxon>Candidatus Nealsoniibacteriota</taxon>
    </lineage>
</organism>
<proteinExistence type="inferred from homology"/>
<dbReference type="InterPro" id="IPR002132">
    <property type="entry name" value="Ribosomal_uL5"/>
</dbReference>
<evidence type="ECO:0000256" key="1">
    <source>
        <dbReference type="ARBA" id="ARBA00008553"/>
    </source>
</evidence>
<dbReference type="InterPro" id="IPR020930">
    <property type="entry name" value="Ribosomal_uL5_bac-type"/>
</dbReference>
<dbReference type="FunFam" id="3.30.1440.10:FF:000001">
    <property type="entry name" value="50S ribosomal protein L5"/>
    <property type="match status" value="1"/>
</dbReference>
<evidence type="ECO:0000313" key="9">
    <source>
        <dbReference type="EMBL" id="OGZ19762.1"/>
    </source>
</evidence>
<dbReference type="PANTHER" id="PTHR11994">
    <property type="entry name" value="60S RIBOSOMAL PROTEIN L11-RELATED"/>
    <property type="match status" value="1"/>
</dbReference>
<evidence type="ECO:0000256" key="5">
    <source>
        <dbReference type="HAMAP-Rule" id="MF_01333"/>
    </source>
</evidence>
<dbReference type="Proteomes" id="UP000178721">
    <property type="component" value="Unassembled WGS sequence"/>
</dbReference>
<gene>
    <name evidence="5" type="primary">rplE</name>
    <name evidence="9" type="ORF">A2654_02905</name>
</gene>
<feature type="domain" description="Large ribosomal subunit protein uL5 N-terminal" evidence="7">
    <location>
        <begin position="25"/>
        <end position="86"/>
    </location>
</feature>
<keyword evidence="2 5" id="KW-0689">Ribosomal protein</keyword>
<dbReference type="GO" id="GO:0019843">
    <property type="term" value="F:rRNA binding"/>
    <property type="evidence" value="ECO:0007669"/>
    <property type="project" value="UniProtKB-UniRule"/>
</dbReference>
<evidence type="ECO:0000313" key="10">
    <source>
        <dbReference type="Proteomes" id="UP000178721"/>
    </source>
</evidence>
<keyword evidence="5" id="KW-0694">RNA-binding</keyword>
<reference evidence="9 10" key="1">
    <citation type="journal article" date="2016" name="Nat. Commun.">
        <title>Thousands of microbial genomes shed light on interconnected biogeochemical processes in an aquifer system.</title>
        <authorList>
            <person name="Anantharaman K."/>
            <person name="Brown C.T."/>
            <person name="Hug L.A."/>
            <person name="Sharon I."/>
            <person name="Castelle C.J."/>
            <person name="Probst A.J."/>
            <person name="Thomas B.C."/>
            <person name="Singh A."/>
            <person name="Wilkins M.J."/>
            <person name="Karaoz U."/>
            <person name="Brodie E.L."/>
            <person name="Williams K.H."/>
            <person name="Hubbard S.S."/>
            <person name="Banfield J.F."/>
        </authorList>
    </citation>
    <scope>NUCLEOTIDE SEQUENCE [LARGE SCALE GENOMIC DNA]</scope>
</reference>
<accession>A0A1G2E247</accession>
<evidence type="ECO:0000256" key="6">
    <source>
        <dbReference type="RuleBase" id="RU003930"/>
    </source>
</evidence>
<dbReference type="Pfam" id="PF00281">
    <property type="entry name" value="Ribosomal_L5"/>
    <property type="match status" value="1"/>
</dbReference>
<dbReference type="HAMAP" id="MF_01333_B">
    <property type="entry name" value="Ribosomal_uL5_B"/>
    <property type="match status" value="1"/>
</dbReference>
<dbReference type="SUPFAM" id="SSF55282">
    <property type="entry name" value="RL5-like"/>
    <property type="match status" value="1"/>
</dbReference>
<dbReference type="PROSITE" id="PS00358">
    <property type="entry name" value="RIBOSOMAL_L5"/>
    <property type="match status" value="1"/>
</dbReference>
<dbReference type="GO" id="GO:1990904">
    <property type="term" value="C:ribonucleoprotein complex"/>
    <property type="evidence" value="ECO:0007669"/>
    <property type="project" value="UniProtKB-KW"/>
</dbReference>
<evidence type="ECO:0000256" key="2">
    <source>
        <dbReference type="ARBA" id="ARBA00022980"/>
    </source>
</evidence>
<sequence>MMRAKEKFIKEVIPAMRQNFGYKSSMAVPKITKVVLNTGFGRLVVGKTGDELKKIVEAIIGDLTLISGQKVMGTEAKKSISAFKTRQGMVIGACVTLRGQRMYDFLERLINIALPRSRDFQGIDPKSVDQSGNLTVAFREHISFPEILPEKTKVIFGFEVTIVTTARNQKEGLGLFQLMGFPIKKY</sequence>
<name>A0A1G2E247_9BACT</name>
<evidence type="ECO:0000256" key="4">
    <source>
        <dbReference type="ARBA" id="ARBA00035245"/>
    </source>
</evidence>
<evidence type="ECO:0000259" key="7">
    <source>
        <dbReference type="Pfam" id="PF00281"/>
    </source>
</evidence>
<dbReference type="Gene3D" id="3.30.1440.10">
    <property type="match status" value="1"/>
</dbReference>
<dbReference type="GO" id="GO:0000049">
    <property type="term" value="F:tRNA binding"/>
    <property type="evidence" value="ECO:0007669"/>
    <property type="project" value="UniProtKB-UniRule"/>
</dbReference>
<dbReference type="InterPro" id="IPR031309">
    <property type="entry name" value="Ribosomal_uL5_C"/>
</dbReference>
<keyword evidence="5" id="KW-0699">rRNA-binding</keyword>
<keyword evidence="5" id="KW-0820">tRNA-binding</keyword>
<comment type="function">
    <text evidence="5">This is 1 of the proteins that bind and probably mediate the attachment of the 5S RNA into the large ribosomal subunit, where it forms part of the central protuberance. In the 70S ribosome it contacts protein S13 of the 30S subunit (bridge B1b), connecting the 2 subunits; this bridge is implicated in subunit movement. Contacts the P site tRNA; the 5S rRNA and some of its associated proteins might help stabilize positioning of ribosome-bound tRNAs.</text>
</comment>
<dbReference type="AlphaFoldDB" id="A0A1G2E247"/>
<dbReference type="GO" id="GO:0005840">
    <property type="term" value="C:ribosome"/>
    <property type="evidence" value="ECO:0007669"/>
    <property type="project" value="UniProtKB-KW"/>
</dbReference>
<evidence type="ECO:0000259" key="8">
    <source>
        <dbReference type="Pfam" id="PF00673"/>
    </source>
</evidence>
<comment type="similarity">
    <text evidence="1 5 6">Belongs to the universal ribosomal protein uL5 family.</text>
</comment>
<dbReference type="InterPro" id="IPR020929">
    <property type="entry name" value="Ribosomal_uL5_CS"/>
</dbReference>
<dbReference type="GO" id="GO:0006412">
    <property type="term" value="P:translation"/>
    <property type="evidence" value="ECO:0007669"/>
    <property type="project" value="UniProtKB-UniRule"/>
</dbReference>
<dbReference type="Pfam" id="PF00673">
    <property type="entry name" value="Ribosomal_L5_C"/>
    <property type="match status" value="1"/>
</dbReference>
<dbReference type="GO" id="GO:0003735">
    <property type="term" value="F:structural constituent of ribosome"/>
    <property type="evidence" value="ECO:0007669"/>
    <property type="project" value="InterPro"/>
</dbReference>
<dbReference type="PIRSF" id="PIRSF002161">
    <property type="entry name" value="Ribosomal_L5"/>
    <property type="match status" value="1"/>
</dbReference>
<evidence type="ECO:0000256" key="3">
    <source>
        <dbReference type="ARBA" id="ARBA00023274"/>
    </source>
</evidence>
<dbReference type="EMBL" id="MHMA01000037">
    <property type="protein sequence ID" value="OGZ19762.1"/>
    <property type="molecule type" value="Genomic_DNA"/>
</dbReference>
<feature type="domain" description="Large ribosomal subunit protein uL5 C-terminal" evidence="8">
    <location>
        <begin position="91"/>
        <end position="182"/>
    </location>
</feature>
<comment type="caution">
    <text evidence="9">The sequence shown here is derived from an EMBL/GenBank/DDBJ whole genome shotgun (WGS) entry which is preliminary data.</text>
</comment>
<dbReference type="InterPro" id="IPR031310">
    <property type="entry name" value="Ribosomal_uL5_N"/>
</dbReference>
<comment type="subunit">
    <text evidence="5">Part of the 50S ribosomal subunit; part of the 5S rRNA/L5/L18/L25 subcomplex. Contacts the 5S rRNA and the P site tRNA. Forms a bridge to the 30S subunit in the 70S ribosome.</text>
</comment>
<dbReference type="NCBIfam" id="NF000585">
    <property type="entry name" value="PRK00010.1"/>
    <property type="match status" value="1"/>
</dbReference>
<keyword evidence="3 5" id="KW-0687">Ribonucleoprotein</keyword>
<protein>
    <recommendedName>
        <fullName evidence="4 5">Large ribosomal subunit protein uL5</fullName>
    </recommendedName>
</protein>
<dbReference type="InterPro" id="IPR022803">
    <property type="entry name" value="Ribosomal_uL5_dom_sf"/>
</dbReference>